<feature type="domain" description="Phage shock protein PspC N-terminal" evidence="7">
    <location>
        <begin position="115"/>
        <end position="172"/>
    </location>
</feature>
<dbReference type="InterPro" id="IPR054319">
    <property type="entry name" value="PspC-rel_ToastRack"/>
</dbReference>
<keyword evidence="3 6" id="KW-0812">Transmembrane</keyword>
<proteinExistence type="predicted"/>
<dbReference type="Proteomes" id="UP000199321">
    <property type="component" value="Unassembled WGS sequence"/>
</dbReference>
<protein>
    <submittedName>
        <fullName evidence="10">Phage shock protein PspC (Stress-responsive transcriptional regulator)</fullName>
    </submittedName>
</protein>
<dbReference type="STRING" id="227084.SAMN05421855_102215"/>
<evidence type="ECO:0000256" key="6">
    <source>
        <dbReference type="SAM" id="Phobius"/>
    </source>
</evidence>
<feature type="transmembrane region" description="Helical" evidence="6">
    <location>
        <begin position="150"/>
        <end position="172"/>
    </location>
</feature>
<dbReference type="AlphaFoldDB" id="A0A1G7EY09"/>
<gene>
    <name evidence="10" type="ORF">SAMN05421855_102215</name>
</gene>
<keyword evidence="11" id="KW-1185">Reference proteome</keyword>
<evidence type="ECO:0000313" key="11">
    <source>
        <dbReference type="Proteomes" id="UP000199321"/>
    </source>
</evidence>
<evidence type="ECO:0000256" key="1">
    <source>
        <dbReference type="ARBA" id="ARBA00004162"/>
    </source>
</evidence>
<dbReference type="PANTHER" id="PTHR33885:SF3">
    <property type="entry name" value="PHAGE SHOCK PROTEIN C"/>
    <property type="match status" value="1"/>
</dbReference>
<feature type="transmembrane region" description="Helical" evidence="6">
    <location>
        <begin position="331"/>
        <end position="349"/>
    </location>
</feature>
<name>A0A1G7EY09_9FLAO</name>
<keyword evidence="5 6" id="KW-0472">Membrane</keyword>
<feature type="transmembrane region" description="Helical" evidence="6">
    <location>
        <begin position="125"/>
        <end position="144"/>
    </location>
</feature>
<evidence type="ECO:0000256" key="4">
    <source>
        <dbReference type="ARBA" id="ARBA00022989"/>
    </source>
</evidence>
<keyword evidence="2" id="KW-1003">Cell membrane</keyword>
<dbReference type="RefSeq" id="WP_093142434.1">
    <property type="nucleotide sequence ID" value="NZ_BMWO01000002.1"/>
</dbReference>
<dbReference type="Pfam" id="PF04024">
    <property type="entry name" value="PspC"/>
    <property type="match status" value="1"/>
</dbReference>
<accession>A0A1G7EY09</accession>
<evidence type="ECO:0000256" key="5">
    <source>
        <dbReference type="ARBA" id="ARBA00023136"/>
    </source>
</evidence>
<feature type="transmembrane region" description="Helical" evidence="6">
    <location>
        <begin position="290"/>
        <end position="319"/>
    </location>
</feature>
<reference evidence="10 11" key="1">
    <citation type="submission" date="2016-10" db="EMBL/GenBank/DDBJ databases">
        <authorList>
            <person name="de Groot N.N."/>
        </authorList>
    </citation>
    <scope>NUCLEOTIDE SEQUENCE [LARGE SCALE GENOMIC DNA]</scope>
    <source>
        <strain evidence="10 11">DSM 16195</strain>
    </source>
</reference>
<dbReference type="PANTHER" id="PTHR33885">
    <property type="entry name" value="PHAGE SHOCK PROTEIN C"/>
    <property type="match status" value="1"/>
</dbReference>
<dbReference type="Pfam" id="PF22571">
    <property type="entry name" value="LiaI-LiaF-TM_PspC"/>
    <property type="match status" value="1"/>
</dbReference>
<evidence type="ECO:0000256" key="2">
    <source>
        <dbReference type="ARBA" id="ARBA00022475"/>
    </source>
</evidence>
<feature type="domain" description="PspC-related transmembrane region" evidence="8">
    <location>
        <begin position="212"/>
        <end position="354"/>
    </location>
</feature>
<feature type="domain" description="PspC-related ToastRack" evidence="9">
    <location>
        <begin position="399"/>
        <end position="532"/>
    </location>
</feature>
<dbReference type="EMBL" id="FNBA01000002">
    <property type="protein sequence ID" value="SDE68583.1"/>
    <property type="molecule type" value="Genomic_DNA"/>
</dbReference>
<evidence type="ECO:0000313" key="10">
    <source>
        <dbReference type="EMBL" id="SDE68583.1"/>
    </source>
</evidence>
<dbReference type="Pfam" id="PF22744">
    <property type="entry name" value="Toast-rack_PspC-Cterm"/>
    <property type="match status" value="1"/>
</dbReference>
<organism evidence="10 11">
    <name type="scientific">Ulvibacter litoralis</name>
    <dbReference type="NCBI Taxonomy" id="227084"/>
    <lineage>
        <taxon>Bacteria</taxon>
        <taxon>Pseudomonadati</taxon>
        <taxon>Bacteroidota</taxon>
        <taxon>Flavobacteriia</taxon>
        <taxon>Flavobacteriales</taxon>
        <taxon>Flavobacteriaceae</taxon>
        <taxon>Ulvibacter</taxon>
    </lineage>
</organism>
<keyword evidence="4 6" id="KW-1133">Transmembrane helix</keyword>
<dbReference type="InterPro" id="IPR052027">
    <property type="entry name" value="PspC"/>
</dbReference>
<evidence type="ECO:0000259" key="7">
    <source>
        <dbReference type="Pfam" id="PF04024"/>
    </source>
</evidence>
<dbReference type="InterPro" id="IPR054321">
    <property type="entry name" value="PspC-rel_TM"/>
</dbReference>
<evidence type="ECO:0000259" key="8">
    <source>
        <dbReference type="Pfam" id="PF22571"/>
    </source>
</evidence>
<dbReference type="OrthoDB" id="5772680at2"/>
<evidence type="ECO:0000259" key="9">
    <source>
        <dbReference type="Pfam" id="PF22744"/>
    </source>
</evidence>
<evidence type="ECO:0000256" key="3">
    <source>
        <dbReference type="ARBA" id="ARBA00022692"/>
    </source>
</evidence>
<sequence>MKKTVNVNLAGTFFHIDEDAYGKLSRYLDAIRKSLSDPQGSDEIIRDIEARIAELFSEKIESSSQVISLTELDQVIAVMGQPEDYMVDEEIFEDASNHSRRKSSSTSYASSTFSKKLFRDVDDKFIAGVSSGLGHYLGIDVIWIRLIWVILVLASLGSPIPIYILLWILVPAAETTSDKLKMTGEPINISNIEKKFKEGYDNVADKLKNADYDKYGQKIKSGSSDFFETLGRILLTILKIFVKFIGVLLILVSISTLIGLIIGMFTFGSVDFWGQGEMMDYISLVDTSFTPIWLVSLLVLFAVGIPFFALFILGLKLLVDNLKSIGTTAKIVLVILWIASVIGLGILGIRQATEQAYDGDYITENVLPVRSGDTLKIAMRADTQYNHKVNRRNGIKILHNENNEKVIYSNDIRLIIRHTNEDNGKIVVEKKAEGSSFINAKNKAEAIDYSYDLTGNRLLLDGFFTTETSNFYRNQEIEIIVYLPIGTILFADENTYSFHRNESYYKDILDNGDEGHYLKILNNKTECLDCPSSEETTMERDTTQQADWEEEVNRNFNKGTSEETLEDRIILDENGDDVNLDEDKENTLQININN</sequence>
<dbReference type="GO" id="GO:0005886">
    <property type="term" value="C:plasma membrane"/>
    <property type="evidence" value="ECO:0007669"/>
    <property type="project" value="UniProtKB-SubCell"/>
</dbReference>
<comment type="subcellular location">
    <subcellularLocation>
        <location evidence="1">Cell membrane</location>
        <topology evidence="1">Single-pass membrane protein</topology>
    </subcellularLocation>
</comment>
<feature type="transmembrane region" description="Helical" evidence="6">
    <location>
        <begin position="240"/>
        <end position="270"/>
    </location>
</feature>
<dbReference type="InterPro" id="IPR007168">
    <property type="entry name" value="Phageshock_PspC_N"/>
</dbReference>